<organism evidence="1 2">
    <name type="scientific">Saponaria officinalis</name>
    <name type="common">Common soapwort</name>
    <name type="synonym">Lychnis saponaria</name>
    <dbReference type="NCBI Taxonomy" id="3572"/>
    <lineage>
        <taxon>Eukaryota</taxon>
        <taxon>Viridiplantae</taxon>
        <taxon>Streptophyta</taxon>
        <taxon>Embryophyta</taxon>
        <taxon>Tracheophyta</taxon>
        <taxon>Spermatophyta</taxon>
        <taxon>Magnoliopsida</taxon>
        <taxon>eudicotyledons</taxon>
        <taxon>Gunneridae</taxon>
        <taxon>Pentapetalae</taxon>
        <taxon>Caryophyllales</taxon>
        <taxon>Caryophyllaceae</taxon>
        <taxon>Caryophylleae</taxon>
        <taxon>Saponaria</taxon>
    </lineage>
</organism>
<dbReference type="Proteomes" id="UP001443914">
    <property type="component" value="Unassembled WGS sequence"/>
</dbReference>
<name>A0AAW1JN56_SAPOF</name>
<reference evidence="1" key="1">
    <citation type="submission" date="2024-03" db="EMBL/GenBank/DDBJ databases">
        <title>WGS assembly of Saponaria officinalis var. Norfolk2.</title>
        <authorList>
            <person name="Jenkins J."/>
            <person name="Shu S."/>
            <person name="Grimwood J."/>
            <person name="Barry K."/>
            <person name="Goodstein D."/>
            <person name="Schmutz J."/>
            <person name="Leebens-Mack J."/>
            <person name="Osbourn A."/>
        </authorList>
    </citation>
    <scope>NUCLEOTIDE SEQUENCE [LARGE SCALE GENOMIC DNA]</scope>
    <source>
        <strain evidence="1">JIC</strain>
    </source>
</reference>
<comment type="caution">
    <text evidence="1">The sequence shown here is derived from an EMBL/GenBank/DDBJ whole genome shotgun (WGS) entry which is preliminary data.</text>
</comment>
<evidence type="ECO:0000313" key="1">
    <source>
        <dbReference type="EMBL" id="KAK9705288.1"/>
    </source>
</evidence>
<dbReference type="AlphaFoldDB" id="A0AAW1JN56"/>
<protein>
    <submittedName>
        <fullName evidence="1">Uncharacterized protein</fullName>
    </submittedName>
</protein>
<gene>
    <name evidence="1" type="ORF">RND81_07G045400</name>
</gene>
<dbReference type="EMBL" id="JBDFQZ010000007">
    <property type="protein sequence ID" value="KAK9705288.1"/>
    <property type="molecule type" value="Genomic_DNA"/>
</dbReference>
<proteinExistence type="predicted"/>
<accession>A0AAW1JN56</accession>
<sequence>MKEKLEELPNGVEQMNGKIAWKGDIFDQVIGKEERRGRVRGVGGGVCASKLWDDFSEQQQSSEQRGEDSSKLVEKLLNDIKVMQHNHSEEMRVLQEKRDLGLKTVVDKHHRLETHIHELVNLFTQRAPTSNPKDISNTTVS</sequence>
<evidence type="ECO:0000313" key="2">
    <source>
        <dbReference type="Proteomes" id="UP001443914"/>
    </source>
</evidence>
<keyword evidence="2" id="KW-1185">Reference proteome</keyword>